<evidence type="ECO:0000313" key="1">
    <source>
        <dbReference type="EMBL" id="MTD16090.1"/>
    </source>
</evidence>
<dbReference type="AlphaFoldDB" id="A0A7K1FPU8"/>
<accession>A0A7K1FPU8</accession>
<dbReference type="Pfam" id="PF13432">
    <property type="entry name" value="TPR_16"/>
    <property type="match status" value="1"/>
</dbReference>
<proteinExistence type="predicted"/>
<dbReference type="RefSeq" id="WP_154770061.1">
    <property type="nucleotide sequence ID" value="NZ_WLYK01000008.1"/>
</dbReference>
<dbReference type="Proteomes" id="UP000460221">
    <property type="component" value="Unassembled WGS sequence"/>
</dbReference>
<dbReference type="Gene3D" id="1.25.40.10">
    <property type="entry name" value="Tetratricopeptide repeat domain"/>
    <property type="match status" value="1"/>
</dbReference>
<dbReference type="InterPro" id="IPR011990">
    <property type="entry name" value="TPR-like_helical_dom_sf"/>
</dbReference>
<comment type="caution">
    <text evidence="1">The sequence shown here is derived from an EMBL/GenBank/DDBJ whole genome shotgun (WGS) entry which is preliminary data.</text>
</comment>
<evidence type="ECO:0000313" key="2">
    <source>
        <dbReference type="Proteomes" id="UP000460221"/>
    </source>
</evidence>
<protein>
    <submittedName>
        <fullName evidence="1">Tetratricopeptide repeat protein</fullName>
    </submittedName>
</protein>
<keyword evidence="2" id="KW-1185">Reference proteome</keyword>
<name>A0A7K1FPU8_9ACTN</name>
<reference evidence="1 2" key="1">
    <citation type="submission" date="2019-11" db="EMBL/GenBank/DDBJ databases">
        <authorList>
            <person name="Jiang L.-Q."/>
        </authorList>
    </citation>
    <scope>NUCLEOTIDE SEQUENCE [LARGE SCALE GENOMIC DNA]</scope>
    <source>
        <strain evidence="1 2">YIM 132087</strain>
    </source>
</reference>
<organism evidence="1 2">
    <name type="scientific">Nakamurella alba</name>
    <dbReference type="NCBI Taxonomy" id="2665158"/>
    <lineage>
        <taxon>Bacteria</taxon>
        <taxon>Bacillati</taxon>
        <taxon>Actinomycetota</taxon>
        <taxon>Actinomycetes</taxon>
        <taxon>Nakamurellales</taxon>
        <taxon>Nakamurellaceae</taxon>
        <taxon>Nakamurella</taxon>
    </lineage>
</organism>
<dbReference type="SUPFAM" id="SSF48452">
    <property type="entry name" value="TPR-like"/>
    <property type="match status" value="2"/>
</dbReference>
<gene>
    <name evidence="1" type="ORF">GIS00_19310</name>
</gene>
<dbReference type="EMBL" id="WLYK01000008">
    <property type="protein sequence ID" value="MTD16090.1"/>
    <property type="molecule type" value="Genomic_DNA"/>
</dbReference>
<sequence length="266" mass="28649">MTADHGDRVDGADLDAWWDFDDPAASADRFRQALAVLPADRPVIAAELTTQLARALGLAGDGAGASALLDQVDTSTPVVQARVALERGRLLRSGGAPEAAVPFFRTALDAAGSAGEEYLTVDALHMLAIVLPDEADELTGQALIVTSRSADPRVRRWAGALRNNLGWSHHDAGDHQGALRQFEGALEVYLEHGTAEQVHIAHWSVARALRSLGRHDEALAIQSRLSQDDAPDGYVEEELAELYEALGRPDEATHHRHRAQHLLPPS</sequence>